<comment type="caution">
    <text evidence="2">The sequence shown here is derived from an EMBL/GenBank/DDBJ whole genome shotgun (WGS) entry which is preliminary data.</text>
</comment>
<gene>
    <name evidence="2" type="ORF">FHS92_000148</name>
</gene>
<sequence length="391" mass="44777">MFVDASGQCFVERLWAKDLERHFDYIRDFHICCPVENGEVPPEDWQLLSRLDATRVHRLGRKGGWARVFANFFPDFWAVYRAVRSTEIVHSDAAGWPFPLSYYILPLRTFLRFQWVINMESSFWMLPATARGSLRERLRHHITLFLVRKCMRNADARLFTSEWYRQQILQDERSRTLVNEAVWVDEADIFDDVAFHAQKRTRTGPVRVLMPTRLIKEKGLDTLLQAVTLVELQLGDGAHTPSLVVDVIGAGPMKDEILAFIAAHPGRNVEMSFIEQVPYGAPLFTLMRQYDAFLVANLSQEQPRIIYDGFSQGLPCIASRTAGIVQVTRENETALLFTPGSVVELAERLTEITTARDSLAEMGARALDFAQGRTHQAMHRDRAEFLLQCFG</sequence>
<dbReference type="Pfam" id="PF00534">
    <property type="entry name" value="Glycos_transf_1"/>
    <property type="match status" value="1"/>
</dbReference>
<dbReference type="InterPro" id="IPR050194">
    <property type="entry name" value="Glycosyltransferase_grp1"/>
</dbReference>
<dbReference type="EMBL" id="JACIJP010000001">
    <property type="protein sequence ID" value="MBB6122441.1"/>
    <property type="molecule type" value="Genomic_DNA"/>
</dbReference>
<dbReference type="Gene3D" id="3.40.50.2000">
    <property type="entry name" value="Glycogen Phosphorylase B"/>
    <property type="match status" value="2"/>
</dbReference>
<name>A0A841J289_9SPHN</name>
<reference evidence="2 3" key="1">
    <citation type="submission" date="2020-08" db="EMBL/GenBank/DDBJ databases">
        <title>Genomic Encyclopedia of Type Strains, Phase IV (KMG-IV): sequencing the most valuable type-strain genomes for metagenomic binning, comparative biology and taxonomic classification.</title>
        <authorList>
            <person name="Goeker M."/>
        </authorList>
    </citation>
    <scope>NUCLEOTIDE SEQUENCE [LARGE SCALE GENOMIC DNA]</scope>
    <source>
        <strain evidence="2 3">DSM 102255</strain>
    </source>
</reference>
<dbReference type="GO" id="GO:0016757">
    <property type="term" value="F:glycosyltransferase activity"/>
    <property type="evidence" value="ECO:0007669"/>
    <property type="project" value="InterPro"/>
</dbReference>
<dbReference type="PANTHER" id="PTHR45947">
    <property type="entry name" value="SULFOQUINOVOSYL TRANSFERASE SQD2"/>
    <property type="match status" value="1"/>
</dbReference>
<dbReference type="RefSeq" id="WP_184076583.1">
    <property type="nucleotide sequence ID" value="NZ_JACIJP010000001.1"/>
</dbReference>
<evidence type="ECO:0000313" key="3">
    <source>
        <dbReference type="Proteomes" id="UP000552700"/>
    </source>
</evidence>
<accession>A0A841J289</accession>
<dbReference type="Proteomes" id="UP000552700">
    <property type="component" value="Unassembled WGS sequence"/>
</dbReference>
<protein>
    <submittedName>
        <fullName evidence="2">Glycosyltransferase involved in cell wall biosynthesis</fullName>
    </submittedName>
</protein>
<keyword evidence="2" id="KW-0808">Transferase</keyword>
<dbReference type="CDD" id="cd03801">
    <property type="entry name" value="GT4_PimA-like"/>
    <property type="match status" value="1"/>
</dbReference>
<dbReference type="InterPro" id="IPR001296">
    <property type="entry name" value="Glyco_trans_1"/>
</dbReference>
<proteinExistence type="predicted"/>
<dbReference type="AlphaFoldDB" id="A0A841J289"/>
<organism evidence="2 3">
    <name type="scientific">Sphingobium subterraneum</name>
    <dbReference type="NCBI Taxonomy" id="627688"/>
    <lineage>
        <taxon>Bacteria</taxon>
        <taxon>Pseudomonadati</taxon>
        <taxon>Pseudomonadota</taxon>
        <taxon>Alphaproteobacteria</taxon>
        <taxon>Sphingomonadales</taxon>
        <taxon>Sphingomonadaceae</taxon>
        <taxon>Sphingobium</taxon>
    </lineage>
</organism>
<dbReference type="SUPFAM" id="SSF53756">
    <property type="entry name" value="UDP-Glycosyltransferase/glycogen phosphorylase"/>
    <property type="match status" value="1"/>
</dbReference>
<evidence type="ECO:0000313" key="2">
    <source>
        <dbReference type="EMBL" id="MBB6122441.1"/>
    </source>
</evidence>
<evidence type="ECO:0000259" key="1">
    <source>
        <dbReference type="Pfam" id="PF00534"/>
    </source>
</evidence>
<dbReference type="PANTHER" id="PTHR45947:SF3">
    <property type="entry name" value="SULFOQUINOVOSYL TRANSFERASE SQD2"/>
    <property type="match status" value="1"/>
</dbReference>
<feature type="domain" description="Glycosyl transferase family 1" evidence="1">
    <location>
        <begin position="196"/>
        <end position="366"/>
    </location>
</feature>
<keyword evidence="3" id="KW-1185">Reference proteome</keyword>